<sequence length="288" mass="31942">MTPAITDSPFRFRKGTVPILVSIPHLGREIPDDVLGELYPYASEVPDTDWHLDRIYAFAEEIGASLLTARYSRYVVDLNRPASGESLYPGQITTGLFPTETFRGQPLYRNGVGPDKETATRRLNAYWKPYHAKLERELANLKAEFGSVLLWEGHSIASELPRLFDGKLPDLNLGTNSGKSCDQDVLQAVIATLSDQPYSWVANGRFKGGYITRNYGNPAKGIHAIQLEMCQSTYMNELPPFNYQEKLAGGVKPVVERMVRTAMTAIQKIKGSDSRGTADKSKGKTPVS</sequence>
<evidence type="ECO:0000256" key="1">
    <source>
        <dbReference type="SAM" id="MobiDB-lite"/>
    </source>
</evidence>
<feature type="compositionally biased region" description="Basic and acidic residues" evidence="1">
    <location>
        <begin position="270"/>
        <end position="282"/>
    </location>
</feature>
<comment type="caution">
    <text evidence="2">The sequence shown here is derived from an EMBL/GenBank/DDBJ whole genome shotgun (WGS) entry which is preliminary data.</text>
</comment>
<feature type="region of interest" description="Disordered" evidence="1">
    <location>
        <begin position="269"/>
        <end position="288"/>
    </location>
</feature>
<organism evidence="2 3">
    <name type="scientific">Cupriavidus taiwanensis</name>
    <dbReference type="NCBI Taxonomy" id="164546"/>
    <lineage>
        <taxon>Bacteria</taxon>
        <taxon>Pseudomonadati</taxon>
        <taxon>Pseudomonadota</taxon>
        <taxon>Betaproteobacteria</taxon>
        <taxon>Burkholderiales</taxon>
        <taxon>Burkholderiaceae</taxon>
        <taxon>Cupriavidus</taxon>
    </lineage>
</organism>
<dbReference type="Gene3D" id="3.40.630.40">
    <property type="entry name" value="Zn-dependent exopeptidases"/>
    <property type="match status" value="1"/>
</dbReference>
<dbReference type="NCBIfam" id="TIGR02017">
    <property type="entry name" value="hutG_amidohyd"/>
    <property type="match status" value="1"/>
</dbReference>
<accession>A0A7Z7JIM0</accession>
<dbReference type="RefSeq" id="WP_232348077.1">
    <property type="nucleotide sequence ID" value="NZ_LT984799.1"/>
</dbReference>
<dbReference type="SUPFAM" id="SSF53187">
    <property type="entry name" value="Zn-dependent exopeptidases"/>
    <property type="match status" value="1"/>
</dbReference>
<dbReference type="EMBL" id="OGUU01000053">
    <property type="protein sequence ID" value="SPC26160.1"/>
    <property type="molecule type" value="Genomic_DNA"/>
</dbReference>
<dbReference type="Proteomes" id="UP000257139">
    <property type="component" value="Unassembled WGS sequence"/>
</dbReference>
<evidence type="ECO:0000313" key="2">
    <source>
        <dbReference type="EMBL" id="SPC26160.1"/>
    </source>
</evidence>
<dbReference type="InterPro" id="IPR007709">
    <property type="entry name" value="N-FG_amidohydro"/>
</dbReference>
<dbReference type="Pfam" id="PF05013">
    <property type="entry name" value="FGase"/>
    <property type="match status" value="1"/>
</dbReference>
<proteinExistence type="predicted"/>
<dbReference type="InterPro" id="IPR010247">
    <property type="entry name" value="HutG_amidohyd"/>
</dbReference>
<dbReference type="AlphaFoldDB" id="A0A7Z7JIM0"/>
<protein>
    <submittedName>
        <fullName evidence="2">N-formylglutamate deformylase</fullName>
    </submittedName>
</protein>
<reference evidence="2 3" key="1">
    <citation type="submission" date="2018-01" db="EMBL/GenBank/DDBJ databases">
        <authorList>
            <person name="Clerissi C."/>
        </authorList>
    </citation>
    <scope>NUCLEOTIDE SEQUENCE [LARGE SCALE GENOMIC DNA]</scope>
    <source>
        <strain evidence="2">Cupriavidus taiwanensis STM 6021</strain>
    </source>
</reference>
<evidence type="ECO:0000313" key="3">
    <source>
        <dbReference type="Proteomes" id="UP000257139"/>
    </source>
</evidence>
<name>A0A7Z7JIM0_9BURK</name>
<gene>
    <name evidence="2" type="ORF">CBM2594_U60026</name>
</gene>